<dbReference type="PANTHER" id="PTHR46566">
    <property type="entry name" value="1-PHOSPHOFRUCTOKINASE-RELATED"/>
    <property type="match status" value="1"/>
</dbReference>
<keyword evidence="2 6" id="KW-0808">Transferase</keyword>
<dbReference type="InterPro" id="IPR029056">
    <property type="entry name" value="Ribokinase-like"/>
</dbReference>
<evidence type="ECO:0000256" key="6">
    <source>
        <dbReference type="PIRNR" id="PIRNR000535"/>
    </source>
</evidence>
<keyword evidence="4" id="KW-0418">Kinase</keyword>
<dbReference type="NCBIfam" id="TIGR03168">
    <property type="entry name" value="1-PFK"/>
    <property type="match status" value="1"/>
</dbReference>
<keyword evidence="5" id="KW-0067">ATP-binding</keyword>
<gene>
    <name evidence="8" type="ORF">COS11_04950</name>
</gene>
<dbReference type="PROSITE" id="PS00584">
    <property type="entry name" value="PFKB_KINASES_2"/>
    <property type="match status" value="1"/>
</dbReference>
<dbReference type="GO" id="GO:0008443">
    <property type="term" value="F:phosphofructokinase activity"/>
    <property type="evidence" value="ECO:0007669"/>
    <property type="project" value="TreeGrafter"/>
</dbReference>
<comment type="similarity">
    <text evidence="1">Belongs to the carbohydrate kinase PfkB family.</text>
</comment>
<dbReference type="InterPro" id="IPR002173">
    <property type="entry name" value="Carboh/pur_kinase_PfkB_CS"/>
</dbReference>
<sequence length="341" mass="38167">MKKRTTIYSLSLNPSLDKSIIIKQILFDDINRIDHFREDPGGKGINISRVLSFLGASTLALGFSGGITGKRIEELLAKKRVPFSFTKINKETRLILNIFEEQTKKTIRLNERGPKAEKKEIKELLSHIFSLPCQRNDYFVCSGSLLPGIPTNTYQKIIRRLKKIGVRMVLDSDEEAFSLGIQASPFLIKPNLWELSRLCKKKVKTIPEIIILSKNLVKKGIRMVLTSLGEKGAILVTAREVFSAAPPQIKVKSTIGSGDALLAGFLFSLTKENKLHPHLSPPPLRGRNEERGNFEIPYKNLEDALRFGVTLGTATCLQPGTAICQKEDIAEILTKVKIKKY</sequence>
<evidence type="ECO:0000256" key="4">
    <source>
        <dbReference type="ARBA" id="ARBA00022777"/>
    </source>
</evidence>
<name>A0A2M7E892_9BACT</name>
<dbReference type="GO" id="GO:0005524">
    <property type="term" value="F:ATP binding"/>
    <property type="evidence" value="ECO:0007669"/>
    <property type="project" value="UniProtKB-KW"/>
</dbReference>
<dbReference type="InterPro" id="IPR011611">
    <property type="entry name" value="PfkB_dom"/>
</dbReference>
<evidence type="ECO:0000256" key="3">
    <source>
        <dbReference type="ARBA" id="ARBA00022741"/>
    </source>
</evidence>
<proteinExistence type="inferred from homology"/>
<dbReference type="AlphaFoldDB" id="A0A2M7E892"/>
<comment type="caution">
    <text evidence="8">The sequence shown here is derived from an EMBL/GenBank/DDBJ whole genome shotgun (WGS) entry which is preliminary data.</text>
</comment>
<evidence type="ECO:0000313" key="8">
    <source>
        <dbReference type="EMBL" id="PIV63901.1"/>
    </source>
</evidence>
<dbReference type="PANTHER" id="PTHR46566:SF2">
    <property type="entry name" value="ATP-DEPENDENT 6-PHOSPHOFRUCTOKINASE ISOZYME 2"/>
    <property type="match status" value="1"/>
</dbReference>
<dbReference type="InterPro" id="IPR017583">
    <property type="entry name" value="Tagatose/fructose_Pkinase"/>
</dbReference>
<protein>
    <recommendedName>
        <fullName evidence="7">Carbohydrate kinase PfkB domain-containing protein</fullName>
    </recommendedName>
</protein>
<evidence type="ECO:0000313" key="9">
    <source>
        <dbReference type="Proteomes" id="UP000228886"/>
    </source>
</evidence>
<evidence type="ECO:0000256" key="5">
    <source>
        <dbReference type="ARBA" id="ARBA00022840"/>
    </source>
</evidence>
<organism evidence="8 9">
    <name type="scientific">bacterium (Candidatus Ratteibacteria) CG01_land_8_20_14_3_00_40_19</name>
    <dbReference type="NCBI Taxonomy" id="2014290"/>
    <lineage>
        <taxon>Bacteria</taxon>
        <taxon>Candidatus Ratteibacteria</taxon>
    </lineage>
</organism>
<dbReference type="Pfam" id="PF00294">
    <property type="entry name" value="PfkB"/>
    <property type="match status" value="1"/>
</dbReference>
<dbReference type="EMBL" id="PETL01000234">
    <property type="protein sequence ID" value="PIV63901.1"/>
    <property type="molecule type" value="Genomic_DNA"/>
</dbReference>
<evidence type="ECO:0000256" key="1">
    <source>
        <dbReference type="ARBA" id="ARBA00010688"/>
    </source>
</evidence>
<dbReference type="Proteomes" id="UP000228886">
    <property type="component" value="Unassembled WGS sequence"/>
</dbReference>
<evidence type="ECO:0000259" key="7">
    <source>
        <dbReference type="Pfam" id="PF00294"/>
    </source>
</evidence>
<reference evidence="9" key="1">
    <citation type="submission" date="2017-09" db="EMBL/GenBank/DDBJ databases">
        <title>Depth-based differentiation of microbial function through sediment-hosted aquifers and enrichment of novel symbionts in the deep terrestrial subsurface.</title>
        <authorList>
            <person name="Probst A.J."/>
            <person name="Ladd B."/>
            <person name="Jarett J.K."/>
            <person name="Geller-Mcgrath D.E."/>
            <person name="Sieber C.M.K."/>
            <person name="Emerson J.B."/>
            <person name="Anantharaman K."/>
            <person name="Thomas B.C."/>
            <person name="Malmstrom R."/>
            <person name="Stieglmeier M."/>
            <person name="Klingl A."/>
            <person name="Woyke T."/>
            <person name="Ryan C.M."/>
            <person name="Banfield J.F."/>
        </authorList>
    </citation>
    <scope>NUCLEOTIDE SEQUENCE [LARGE SCALE GENOMIC DNA]</scope>
</reference>
<dbReference type="PIRSF" id="PIRSF000535">
    <property type="entry name" value="1PFK/6PFK/LacC"/>
    <property type="match status" value="1"/>
</dbReference>
<accession>A0A2M7E892</accession>
<dbReference type="CDD" id="cd01164">
    <property type="entry name" value="FruK_PfkB_like"/>
    <property type="match status" value="1"/>
</dbReference>
<feature type="domain" description="Carbohydrate kinase PfkB" evidence="7">
    <location>
        <begin position="24"/>
        <end position="325"/>
    </location>
</feature>
<evidence type="ECO:0000256" key="2">
    <source>
        <dbReference type="ARBA" id="ARBA00022679"/>
    </source>
</evidence>
<dbReference type="SUPFAM" id="SSF53613">
    <property type="entry name" value="Ribokinase-like"/>
    <property type="match status" value="1"/>
</dbReference>
<dbReference type="Gene3D" id="3.40.1190.20">
    <property type="match status" value="1"/>
</dbReference>
<dbReference type="GO" id="GO:0005829">
    <property type="term" value="C:cytosol"/>
    <property type="evidence" value="ECO:0007669"/>
    <property type="project" value="TreeGrafter"/>
</dbReference>
<keyword evidence="3" id="KW-0547">Nucleotide-binding</keyword>
<dbReference type="PROSITE" id="PS00583">
    <property type="entry name" value="PFKB_KINASES_1"/>
    <property type="match status" value="1"/>
</dbReference>